<protein>
    <submittedName>
        <fullName evidence="1">Uncharacterized protein</fullName>
    </submittedName>
</protein>
<dbReference type="EMBL" id="FNUY01000002">
    <property type="protein sequence ID" value="SEF84022.1"/>
    <property type="molecule type" value="Genomic_DNA"/>
</dbReference>
<organism evidence="1 2">
    <name type="scientific">Bosea lathyri</name>
    <dbReference type="NCBI Taxonomy" id="1036778"/>
    <lineage>
        <taxon>Bacteria</taxon>
        <taxon>Pseudomonadati</taxon>
        <taxon>Pseudomonadota</taxon>
        <taxon>Alphaproteobacteria</taxon>
        <taxon>Hyphomicrobiales</taxon>
        <taxon>Boseaceae</taxon>
        <taxon>Bosea</taxon>
    </lineage>
</organism>
<evidence type="ECO:0000313" key="1">
    <source>
        <dbReference type="EMBL" id="SEF84022.1"/>
    </source>
</evidence>
<gene>
    <name evidence="1" type="ORF">SAMN04488115_102218</name>
</gene>
<sequence>MAIKPASDQEEYDIDAVCEFRQLNKLSCTQEQLKIALGAEVDAYRQAHGMLKPMRERRRCWTLDYADGAQFHMDVMPAVPNAQGLRELLERHHLDTRFAATGIAITDNEAINYRAKSEHWHRSNPKGYHQWFVSRMKVIFERRRMQLKERMRVTASVETIPDYKVKTPLQQAIMILKRHRDLRFADRPDERPISIILTTLAAHAYNGAETIGQALLSILSGMDRYIEMRDGVPWVANPTDPWENFADRWRTHPERARAFREWLELARADFTYLATLHSRQSITESIAPRIGRPLAERAQKRRVAAPSSLLRSSTSAPAVISSLAFPSEPRVPTKPRGFA</sequence>
<name>A0A1H5V9G3_9HYPH</name>
<proteinExistence type="predicted"/>
<reference evidence="1 2" key="1">
    <citation type="submission" date="2016-10" db="EMBL/GenBank/DDBJ databases">
        <authorList>
            <person name="de Groot N.N."/>
        </authorList>
    </citation>
    <scope>NUCLEOTIDE SEQUENCE [LARGE SCALE GENOMIC DNA]</scope>
    <source>
        <strain evidence="1 2">DSM 26656</strain>
    </source>
</reference>
<keyword evidence="2" id="KW-1185">Reference proteome</keyword>
<dbReference type="Proteomes" id="UP000236743">
    <property type="component" value="Unassembled WGS sequence"/>
</dbReference>
<evidence type="ECO:0000313" key="2">
    <source>
        <dbReference type="Proteomes" id="UP000236743"/>
    </source>
</evidence>
<accession>A0A1H5V9G3</accession>
<dbReference type="AlphaFoldDB" id="A0A1H5V9G3"/>